<dbReference type="AlphaFoldDB" id="A0A6N4SMM0"/>
<name>A0A6N4SMM0_CYTH3</name>
<dbReference type="RefSeq" id="WP_011583635.1">
    <property type="nucleotide sequence ID" value="NC_008255.1"/>
</dbReference>
<dbReference type="Proteomes" id="UP000001822">
    <property type="component" value="Chromosome"/>
</dbReference>
<feature type="domain" description="DUF4130" evidence="1">
    <location>
        <begin position="83"/>
        <end position="249"/>
    </location>
</feature>
<evidence type="ECO:0000313" key="2">
    <source>
        <dbReference type="EMBL" id="ABG57519.1"/>
    </source>
</evidence>
<keyword evidence="3" id="KW-1185">Reference proteome</keyword>
<dbReference type="EMBL" id="CP000383">
    <property type="protein sequence ID" value="ABG57519.1"/>
    <property type="molecule type" value="Genomic_DNA"/>
</dbReference>
<reference evidence="2 3" key="1">
    <citation type="journal article" date="2007" name="Appl. Environ. Microbiol.">
        <title>Genome sequence of the cellulolytic gliding bacterium Cytophaga hutchinsonii.</title>
        <authorList>
            <person name="Xie G."/>
            <person name="Bruce D.C."/>
            <person name="Challacombe J.F."/>
            <person name="Chertkov O."/>
            <person name="Detter J.C."/>
            <person name="Gilna P."/>
            <person name="Han C.S."/>
            <person name="Lucas S."/>
            <person name="Misra M."/>
            <person name="Myers G.L."/>
            <person name="Richardson P."/>
            <person name="Tapia R."/>
            <person name="Thayer N."/>
            <person name="Thompson L.S."/>
            <person name="Brettin T.S."/>
            <person name="Henrissat B."/>
            <person name="Wilson D.B."/>
            <person name="McBride M.J."/>
        </authorList>
    </citation>
    <scope>NUCLEOTIDE SEQUENCE [LARGE SCALE GENOMIC DNA]</scope>
    <source>
        <strain evidence="3">ATCC 33406 / DSM 1761 / CIP 103989 / NBRC 15051 / NCIMB 9469 / D465</strain>
    </source>
</reference>
<dbReference type="OrthoDB" id="5290748at2"/>
<dbReference type="InterPro" id="IPR025404">
    <property type="entry name" value="DUF4130"/>
</dbReference>
<dbReference type="InterPro" id="IPR023875">
    <property type="entry name" value="DNA_repair_put"/>
</dbReference>
<evidence type="ECO:0000313" key="3">
    <source>
        <dbReference type="Proteomes" id="UP000001822"/>
    </source>
</evidence>
<organism evidence="2 3">
    <name type="scientific">Cytophaga hutchinsonii (strain ATCC 33406 / DSM 1761 / CIP 103989 / NBRC 15051 / NCIMB 9469 / D465)</name>
    <dbReference type="NCBI Taxonomy" id="269798"/>
    <lineage>
        <taxon>Bacteria</taxon>
        <taxon>Pseudomonadati</taxon>
        <taxon>Bacteroidota</taxon>
        <taxon>Cytophagia</taxon>
        <taxon>Cytophagales</taxon>
        <taxon>Cytophagaceae</taxon>
        <taxon>Cytophaga</taxon>
    </lineage>
</organism>
<protein>
    <recommendedName>
        <fullName evidence="1">DUF4130 domain-containing protein</fullName>
    </recommendedName>
</protein>
<accession>A0A6N4SMM0</accession>
<dbReference type="NCBIfam" id="TIGR03915">
    <property type="entry name" value="SAM_7_link_chp"/>
    <property type="match status" value="1"/>
</dbReference>
<dbReference type="Pfam" id="PF13566">
    <property type="entry name" value="DUF4130"/>
    <property type="match status" value="1"/>
</dbReference>
<dbReference type="KEGG" id="chu:CHU_0227"/>
<sequence>MVTLLYDGSWNGLLSVVFEIYERKLSDVLVESQQLHQPSMFRTPLTVYTDEAKALRVWKGLKKYVSAETTQQLYASFLSEIPDIGQTICTYIQLIFTRKASPEGDYANPAVLRIAQTNKMVHREKHRMEAFIRFQLTQDGLFYAGIEPDFNVIPLLLRHFKNRYADQRWLIYDITRHYGIYYDLHTVEEIEINLSQNTFQKHTEIFHADETLYQTLWKDYFKHVNITERKNTKLHVQHVPKRYWKHLTEKHI</sequence>
<proteinExistence type="predicted"/>
<evidence type="ECO:0000259" key="1">
    <source>
        <dbReference type="Pfam" id="PF13566"/>
    </source>
</evidence>
<gene>
    <name evidence="2" type="ordered locus">CHU_0227</name>
</gene>